<keyword evidence="2 4" id="KW-0808">Transferase</keyword>
<dbReference type="AlphaFoldDB" id="A0A3D9DV72"/>
<accession>A0A3D9DV72</accession>
<evidence type="ECO:0000256" key="2">
    <source>
        <dbReference type="ARBA" id="ARBA00022679"/>
    </source>
</evidence>
<comment type="caution">
    <text evidence="4">The sequence shown here is derived from an EMBL/GenBank/DDBJ whole genome shotgun (WGS) entry which is preliminary data.</text>
</comment>
<dbReference type="PANTHER" id="PTHR34136:SF1">
    <property type="entry name" value="UDP-N-ACETYL-D-MANNOSAMINURONIC ACID TRANSFERASE"/>
    <property type="match status" value="1"/>
</dbReference>
<evidence type="ECO:0000313" key="4">
    <source>
        <dbReference type="EMBL" id="REC94289.1"/>
    </source>
</evidence>
<dbReference type="GO" id="GO:0016758">
    <property type="term" value="F:hexosyltransferase activity"/>
    <property type="evidence" value="ECO:0007669"/>
    <property type="project" value="TreeGrafter"/>
</dbReference>
<keyword evidence="3" id="KW-0472">Membrane</keyword>
<evidence type="ECO:0000256" key="1">
    <source>
        <dbReference type="ARBA" id="ARBA00022676"/>
    </source>
</evidence>
<keyword evidence="3" id="KW-0812">Transmembrane</keyword>
<dbReference type="RefSeq" id="WP_170140602.1">
    <property type="nucleotide sequence ID" value="NZ_QRDJ01000008.1"/>
</dbReference>
<proteinExistence type="predicted"/>
<dbReference type="InterPro" id="IPR004629">
    <property type="entry name" value="WecG_TagA_CpsF"/>
</dbReference>
<keyword evidence="5" id="KW-1185">Reference proteome</keyword>
<evidence type="ECO:0000313" key="5">
    <source>
        <dbReference type="Proteomes" id="UP000256334"/>
    </source>
</evidence>
<dbReference type="CDD" id="cd06533">
    <property type="entry name" value="Glyco_transf_WecG_TagA"/>
    <property type="match status" value="1"/>
</dbReference>
<dbReference type="EMBL" id="QRDJ01000008">
    <property type="protein sequence ID" value="REC94289.1"/>
    <property type="molecule type" value="Genomic_DNA"/>
</dbReference>
<name>A0A3D9DV72_9GAMM</name>
<organism evidence="4 5">
    <name type="scientific">Kushneria indalinina DSM 14324</name>
    <dbReference type="NCBI Taxonomy" id="1122140"/>
    <lineage>
        <taxon>Bacteria</taxon>
        <taxon>Pseudomonadati</taxon>
        <taxon>Pseudomonadota</taxon>
        <taxon>Gammaproteobacteria</taxon>
        <taxon>Oceanospirillales</taxon>
        <taxon>Halomonadaceae</taxon>
        <taxon>Kushneria</taxon>
    </lineage>
</organism>
<protein>
    <submittedName>
        <fullName evidence="4">N-acetylglucosaminyldiphosphoundecaprenol N-acetyl-beta-D-mannosaminyltransferase</fullName>
    </submittedName>
</protein>
<gene>
    <name evidence="4" type="ORF">C8D72_2660</name>
</gene>
<feature type="transmembrane region" description="Helical" evidence="3">
    <location>
        <begin position="209"/>
        <end position="230"/>
    </location>
</feature>
<dbReference type="Pfam" id="PF03808">
    <property type="entry name" value="Glyco_tran_WecG"/>
    <property type="match status" value="1"/>
</dbReference>
<dbReference type="PANTHER" id="PTHR34136">
    <property type="match status" value="1"/>
</dbReference>
<keyword evidence="3" id="KW-1133">Transmembrane helix</keyword>
<reference evidence="4 5" key="1">
    <citation type="submission" date="2018-07" db="EMBL/GenBank/DDBJ databases">
        <title>Genomic Encyclopedia of Type Strains, Phase IV (KMG-IV): sequencing the most valuable type-strain genomes for metagenomic binning, comparative biology and taxonomic classification.</title>
        <authorList>
            <person name="Goeker M."/>
        </authorList>
    </citation>
    <scope>NUCLEOTIDE SEQUENCE [LARGE SCALE GENOMIC DNA]</scope>
    <source>
        <strain evidence="4 5">DSM 14324</strain>
    </source>
</reference>
<sequence>MIFDVLEKKLLSQEIRWDGVATFLNPYTYLYARKNPDIYDDLDYIYCDGFVLCSVFSFLLGRKISRVSFDFTSIAGLFFKMAEDDKKTIAIVGSDKGSISRFEEFLAREYPNAEVVLIRDGFFSSEEEKKLFIKDVCLARADYLLVGMGRGLQEEMLQKYKSNKLDACGFSCGGFLHQTASASGAYYPKFIDKLSLRWVYRIYDEPRLFIRYFFIYPMSLFLMFFDYTVYRLKRK</sequence>
<keyword evidence="1" id="KW-0328">Glycosyltransferase</keyword>
<evidence type="ECO:0000256" key="3">
    <source>
        <dbReference type="SAM" id="Phobius"/>
    </source>
</evidence>
<dbReference type="Proteomes" id="UP000256334">
    <property type="component" value="Unassembled WGS sequence"/>
</dbReference>